<proteinExistence type="predicted"/>
<accession>A0A831LYI9</accession>
<dbReference type="Proteomes" id="UP000886047">
    <property type="component" value="Unassembled WGS sequence"/>
</dbReference>
<protein>
    <submittedName>
        <fullName evidence="1">Transcriptional regulator</fullName>
    </submittedName>
</protein>
<dbReference type="AlphaFoldDB" id="A0A831LYI9"/>
<reference evidence="1" key="1">
    <citation type="journal article" date="2020" name="mSystems">
        <title>Genome- and Community-Level Interaction Insights into Carbon Utilization and Element Cycling Functions of Hydrothermarchaeota in Hydrothermal Sediment.</title>
        <authorList>
            <person name="Zhou Z."/>
            <person name="Liu Y."/>
            <person name="Xu W."/>
            <person name="Pan J."/>
            <person name="Luo Z.H."/>
            <person name="Li M."/>
        </authorList>
    </citation>
    <scope>NUCLEOTIDE SEQUENCE [LARGE SCALE GENOMIC DNA]</scope>
    <source>
        <strain evidence="1">SpSt-1217</strain>
    </source>
</reference>
<feature type="non-terminal residue" evidence="1">
    <location>
        <position position="47"/>
    </location>
</feature>
<evidence type="ECO:0000313" key="1">
    <source>
        <dbReference type="EMBL" id="HDR52801.1"/>
    </source>
</evidence>
<sequence length="47" mass="5389">MITQEQLDKLLPQLEQDRVEKTISKTDANKFGEAICSFSNDLPDHKL</sequence>
<organism evidence="1">
    <name type="scientific">Mariniphaga anaerophila</name>
    <dbReference type="NCBI Taxonomy" id="1484053"/>
    <lineage>
        <taxon>Bacteria</taxon>
        <taxon>Pseudomonadati</taxon>
        <taxon>Bacteroidota</taxon>
        <taxon>Bacteroidia</taxon>
        <taxon>Marinilabiliales</taxon>
        <taxon>Prolixibacteraceae</taxon>
        <taxon>Mariniphaga</taxon>
    </lineage>
</organism>
<comment type="caution">
    <text evidence="1">The sequence shown here is derived from an EMBL/GenBank/DDBJ whole genome shotgun (WGS) entry which is preliminary data.</text>
</comment>
<dbReference type="EMBL" id="DSDK01000812">
    <property type="protein sequence ID" value="HDR52801.1"/>
    <property type="molecule type" value="Genomic_DNA"/>
</dbReference>
<name>A0A831LYI9_9BACT</name>
<gene>
    <name evidence="1" type="ORF">ENN90_14480</name>
</gene>